<dbReference type="GO" id="GO:0003677">
    <property type="term" value="F:DNA binding"/>
    <property type="evidence" value="ECO:0007669"/>
    <property type="project" value="InterPro"/>
</dbReference>
<keyword evidence="1" id="KW-0233">DNA recombination</keyword>
<reference evidence="2 3" key="1">
    <citation type="submission" date="2017-01" db="EMBL/GenBank/DDBJ databases">
        <title>Novel large sulfur bacteria in the metagenomes of groundwater-fed chemosynthetic microbial mats in the Lake Huron basin.</title>
        <authorList>
            <person name="Sharrar A.M."/>
            <person name="Flood B.E."/>
            <person name="Bailey J.V."/>
            <person name="Jones D.S."/>
            <person name="Biddanda B."/>
            <person name="Ruberg S.A."/>
            <person name="Marcus D.N."/>
            <person name="Dick G.J."/>
        </authorList>
    </citation>
    <scope>NUCLEOTIDE SEQUENCE [LARGE SCALE GENOMIC DNA]</scope>
    <source>
        <strain evidence="2">A8</strain>
    </source>
</reference>
<dbReference type="InterPro" id="IPR013762">
    <property type="entry name" value="Integrase-like_cat_sf"/>
</dbReference>
<evidence type="ECO:0000256" key="1">
    <source>
        <dbReference type="ARBA" id="ARBA00023172"/>
    </source>
</evidence>
<accession>A0A1Y1QL97</accession>
<dbReference type="Gene3D" id="1.10.443.10">
    <property type="entry name" value="Intergrase catalytic core"/>
    <property type="match status" value="1"/>
</dbReference>
<dbReference type="InterPro" id="IPR011010">
    <property type="entry name" value="DNA_brk_join_enz"/>
</dbReference>
<gene>
    <name evidence="2" type="ORF">BWK73_25635</name>
</gene>
<comment type="caution">
    <text evidence="2">The sequence shown here is derived from an EMBL/GenBank/DDBJ whole genome shotgun (WGS) entry which is preliminary data.</text>
</comment>
<dbReference type="GO" id="GO:0006310">
    <property type="term" value="P:DNA recombination"/>
    <property type="evidence" value="ECO:0007669"/>
    <property type="project" value="UniProtKB-KW"/>
</dbReference>
<dbReference type="EMBL" id="MTEJ01000176">
    <property type="protein sequence ID" value="OQX08386.1"/>
    <property type="molecule type" value="Genomic_DNA"/>
</dbReference>
<evidence type="ECO:0000313" key="3">
    <source>
        <dbReference type="Proteomes" id="UP000192491"/>
    </source>
</evidence>
<evidence type="ECO:0000313" key="2">
    <source>
        <dbReference type="EMBL" id="OQX08386.1"/>
    </source>
</evidence>
<dbReference type="Proteomes" id="UP000192491">
    <property type="component" value="Unassembled WGS sequence"/>
</dbReference>
<protein>
    <recommendedName>
        <fullName evidence="4">Integrase</fullName>
    </recommendedName>
</protein>
<evidence type="ECO:0008006" key="4">
    <source>
        <dbReference type="Google" id="ProtNLM"/>
    </source>
</evidence>
<dbReference type="GO" id="GO:0015074">
    <property type="term" value="P:DNA integration"/>
    <property type="evidence" value="ECO:0007669"/>
    <property type="project" value="InterPro"/>
</dbReference>
<dbReference type="SUPFAM" id="SSF56349">
    <property type="entry name" value="DNA breaking-rejoining enzymes"/>
    <property type="match status" value="1"/>
</dbReference>
<name>A0A1Y1QL97_9GAMM</name>
<sequence length="341" mass="39078">MTRPRRIKTAYNIRYVHEANGRIVYRPHLTSAEKEVLPYDSGGFLRPPIALGRVGDPPDDIYAAYLKARESMRLQSVHRRNTLGWIVERYMDSREFCSLATKSQHMADTLKRILDHPLKINGADSTLAALQIRSLNQPLLHHIAEKRLSDYQERGRKGVVMVNRETTFLSTAISWAVNFVPDLGVTANPLTRFKKYKEEAVSRYVTDAEYHTQMEIAATIRAWLPPLFELTYLLATRGCETLDIRLSDLTEEGIRTRRTKGSRSNIILWSDRLRAAVAAARALHQKDKQTVRDPYLLCKRNGEAISTEGMNTYMQTLKQHMEANELGEVYWNLHLLTSSPP</sequence>
<dbReference type="AlphaFoldDB" id="A0A1Y1QL97"/>
<proteinExistence type="predicted"/>
<organism evidence="2 3">
    <name type="scientific">Thiothrix lacustris</name>
    <dbReference type="NCBI Taxonomy" id="525917"/>
    <lineage>
        <taxon>Bacteria</taxon>
        <taxon>Pseudomonadati</taxon>
        <taxon>Pseudomonadota</taxon>
        <taxon>Gammaproteobacteria</taxon>
        <taxon>Thiotrichales</taxon>
        <taxon>Thiotrichaceae</taxon>
        <taxon>Thiothrix</taxon>
    </lineage>
</organism>